<evidence type="ECO:0000313" key="1">
    <source>
        <dbReference type="EMBL" id="EFK55611.1"/>
    </source>
</evidence>
<name>D7W9Z4_9CORY</name>
<reference evidence="1" key="1">
    <citation type="submission" date="2010-06" db="EMBL/GenBank/DDBJ databases">
        <authorList>
            <person name="Muzny D."/>
            <person name="Qin X."/>
            <person name="Buhay C."/>
            <person name="Dugan-Rocha S."/>
            <person name="Ding Y."/>
            <person name="Chen G."/>
            <person name="Hawes A."/>
            <person name="Holder M."/>
            <person name="Jhangiani S."/>
            <person name="Johnson A."/>
            <person name="Khan Z."/>
            <person name="Li Z."/>
            <person name="Liu W."/>
            <person name="Liu X."/>
            <person name="Perez L."/>
            <person name="Shen H."/>
            <person name="Wang Q."/>
            <person name="Watt J."/>
            <person name="Xi L."/>
            <person name="Xin Y."/>
            <person name="Zhou J."/>
            <person name="Deng J."/>
            <person name="Jiang H."/>
            <person name="Liu Y."/>
            <person name="Qu J."/>
            <person name="Song X.-Z."/>
            <person name="Zhang L."/>
            <person name="Villasana D."/>
            <person name="Johnson A."/>
            <person name="Liu J."/>
            <person name="Liyanage D."/>
            <person name="Lorensuhewa L."/>
            <person name="Robinson T."/>
            <person name="Song A."/>
            <person name="Song B.-B."/>
            <person name="Dinh H."/>
            <person name="Thornton R."/>
            <person name="Coyle M."/>
            <person name="Francisco L."/>
            <person name="Jackson L."/>
            <person name="Javaid M."/>
            <person name="Korchina V."/>
            <person name="Kovar C."/>
            <person name="Mata R."/>
            <person name="Mathew T."/>
            <person name="Ngo R."/>
            <person name="Nguyen L."/>
            <person name="Nguyen N."/>
            <person name="Okwuonu G."/>
            <person name="Ongeri F."/>
            <person name="Pham C."/>
            <person name="Simmons D."/>
            <person name="Wilczek-Boney K."/>
            <person name="Hale W."/>
            <person name="Jakkamsetti A."/>
            <person name="Pham P."/>
            <person name="Ruth R."/>
            <person name="San Lucas F."/>
            <person name="Warren J."/>
            <person name="Zhang J."/>
            <person name="Zhao Z."/>
            <person name="Zhou C."/>
            <person name="Zhu D."/>
            <person name="Lee S."/>
            <person name="Bess C."/>
            <person name="Blankenburg K."/>
            <person name="Forbes L."/>
            <person name="Fu Q."/>
            <person name="Gubbala S."/>
            <person name="Hirani K."/>
            <person name="Jayaseelan J.C."/>
            <person name="Lara F."/>
            <person name="Munidasa M."/>
            <person name="Palculict T."/>
            <person name="Patil S."/>
            <person name="Pu L.-L."/>
            <person name="Saada N."/>
            <person name="Tang L."/>
            <person name="Weissenberger G."/>
            <person name="Zhu Y."/>
            <person name="Hemphill L."/>
            <person name="Shang Y."/>
            <person name="Youmans B."/>
            <person name="Ayvaz T."/>
            <person name="Ross M."/>
            <person name="Santibanez J."/>
            <person name="Aqrawi P."/>
            <person name="Gross S."/>
            <person name="Joshi V."/>
            <person name="Fowler G."/>
            <person name="Nazareth L."/>
            <person name="Reid J."/>
            <person name="Worley K."/>
            <person name="Petrosino J."/>
            <person name="Highlander S."/>
            <person name="Gibbs R."/>
        </authorList>
    </citation>
    <scope>NUCLEOTIDE SEQUENCE [LARGE SCALE GENOMIC DNA]</scope>
    <source>
        <strain evidence="1">ATCC 33030</strain>
    </source>
</reference>
<keyword evidence="2" id="KW-1185">Reference proteome</keyword>
<dbReference type="STRING" id="585529.HMPREF0291_10869"/>
<accession>D7W9Z4</accession>
<evidence type="ECO:0000313" key="2">
    <source>
        <dbReference type="Proteomes" id="UP000004208"/>
    </source>
</evidence>
<comment type="caution">
    <text evidence="1">The sequence shown here is derived from an EMBL/GenBank/DDBJ whole genome shotgun (WGS) entry which is preliminary data.</text>
</comment>
<dbReference type="HOGENOM" id="CLU_102872_0_0_11"/>
<proteinExistence type="predicted"/>
<dbReference type="RefSeq" id="WP_005288530.1">
    <property type="nucleotide sequence ID" value="NZ_CM000961.1"/>
</dbReference>
<dbReference type="EMBL" id="ACLJ02000001">
    <property type="protein sequence ID" value="EFK55611.1"/>
    <property type="molecule type" value="Genomic_DNA"/>
</dbReference>
<dbReference type="Proteomes" id="UP000004208">
    <property type="component" value="Unassembled WGS sequence"/>
</dbReference>
<organism evidence="1 2">
    <name type="scientific">Corynebacterium genitalium ATCC 33030</name>
    <dbReference type="NCBI Taxonomy" id="585529"/>
    <lineage>
        <taxon>Bacteria</taxon>
        <taxon>Bacillati</taxon>
        <taxon>Actinomycetota</taxon>
        <taxon>Actinomycetes</taxon>
        <taxon>Mycobacteriales</taxon>
        <taxon>Corynebacteriaceae</taxon>
        <taxon>Corynebacterium</taxon>
    </lineage>
</organism>
<dbReference type="OrthoDB" id="4400982at2"/>
<protein>
    <submittedName>
        <fullName evidence="1">Uncharacterized protein</fullName>
    </submittedName>
</protein>
<dbReference type="eggNOG" id="COG5495">
    <property type="taxonomic scope" value="Bacteria"/>
</dbReference>
<sequence length="230" mass="25663">MPAPRLHVGYMGKTDLADELARVGHRTTPITGGESLEPFDLIVIEQVWWAIPVLAEGMSQRIRKGQMVLHTAVETGVQALDPFEVNGAIVMAAHRVWKNYWVTSAADDVGESVVNLLISETGGNVTLIEDRQRPAIKAAERMRALSYEVNMDAYNILRRTIRAIEPDAVEFWGPEDEPMADTIDVDELESIYGAIESTDIATLYAALERRYASRNKLADQELWALGKRPM</sequence>
<dbReference type="AlphaFoldDB" id="D7W9Z4"/>
<gene>
    <name evidence="1" type="ORF">HMPREF0291_10869</name>
</gene>
<dbReference type="Gene3D" id="1.10.1040.40">
    <property type="match status" value="1"/>
</dbReference>
<dbReference type="Gene3D" id="3.40.50.720">
    <property type="entry name" value="NAD(P)-binding Rossmann-like Domain"/>
    <property type="match status" value="1"/>
</dbReference>